<evidence type="ECO:0000313" key="1">
    <source>
        <dbReference type="EMBL" id="XCH45322.1"/>
    </source>
</evidence>
<organism evidence="1">
    <name type="scientific">Pseudomonas phage PACT201</name>
    <dbReference type="NCBI Taxonomy" id="3230130"/>
    <lineage>
        <taxon>Viruses</taxon>
    </lineage>
</organism>
<sequence length="45" mass="5081">MCSSLIYLRLRPEDHQVFVLAGSDGAIVKRLVSSTFGRWIIRSDS</sequence>
<proteinExistence type="predicted"/>
<accession>A0AAU8GV60</accession>
<protein>
    <submittedName>
        <fullName evidence="1">Uncharacterized protein</fullName>
    </submittedName>
</protein>
<dbReference type="EMBL" id="PP931175">
    <property type="protein sequence ID" value="XCH45322.1"/>
    <property type="molecule type" value="Genomic_DNA"/>
</dbReference>
<name>A0AAU8GV60_9VIRU</name>
<reference evidence="1" key="1">
    <citation type="submission" date="2024-06" db="EMBL/GenBank/DDBJ databases">
        <authorList>
            <person name="Yerushalmy O."/>
            <person name="Alkalay-Oren S."/>
            <person name="Coppenhagn-Glazer S."/>
            <person name="Hazan R."/>
        </authorList>
    </citation>
    <scope>NUCLEOTIDE SEQUENCE</scope>
</reference>